<dbReference type="SUPFAM" id="SSF55729">
    <property type="entry name" value="Acyl-CoA N-acyltransferases (Nat)"/>
    <property type="match status" value="1"/>
</dbReference>
<accession>A0A9X3YIB3</accession>
<protein>
    <submittedName>
        <fullName evidence="4">GNAT family N-acetyltransferase</fullName>
    </submittedName>
</protein>
<evidence type="ECO:0000313" key="5">
    <source>
        <dbReference type="Proteomes" id="UP001139971"/>
    </source>
</evidence>
<keyword evidence="1" id="KW-0808">Transferase</keyword>
<keyword evidence="2" id="KW-0012">Acyltransferase</keyword>
<dbReference type="RefSeq" id="WP_263542782.1">
    <property type="nucleotide sequence ID" value="NZ_JAOVZO020000003.1"/>
</dbReference>
<name>A0A9X3YIB3_9GAMM</name>
<comment type="caution">
    <text evidence="4">The sequence shown here is derived from an EMBL/GenBank/DDBJ whole genome shotgun (WGS) entry which is preliminary data.</text>
</comment>
<keyword evidence="5" id="KW-1185">Reference proteome</keyword>
<dbReference type="Gene3D" id="3.40.630.30">
    <property type="match status" value="1"/>
</dbReference>
<dbReference type="InterPro" id="IPR016181">
    <property type="entry name" value="Acyl_CoA_acyltransferase"/>
</dbReference>
<dbReference type="GO" id="GO:0016747">
    <property type="term" value="F:acyltransferase activity, transferring groups other than amino-acyl groups"/>
    <property type="evidence" value="ECO:0007669"/>
    <property type="project" value="InterPro"/>
</dbReference>
<dbReference type="EMBL" id="JAOVZO020000003">
    <property type="protein sequence ID" value="MDC8011566.1"/>
    <property type="molecule type" value="Genomic_DNA"/>
</dbReference>
<evidence type="ECO:0000313" key="4">
    <source>
        <dbReference type="EMBL" id="MDC8011566.1"/>
    </source>
</evidence>
<dbReference type="Pfam" id="PF00583">
    <property type="entry name" value="Acetyltransf_1"/>
    <property type="match status" value="1"/>
</dbReference>
<dbReference type="PROSITE" id="PS51186">
    <property type="entry name" value="GNAT"/>
    <property type="match status" value="1"/>
</dbReference>
<gene>
    <name evidence="4" type="ORF">OD750_003295</name>
</gene>
<feature type="domain" description="N-acetyltransferase" evidence="3">
    <location>
        <begin position="4"/>
        <end position="167"/>
    </location>
</feature>
<evidence type="ECO:0000259" key="3">
    <source>
        <dbReference type="PROSITE" id="PS51186"/>
    </source>
</evidence>
<dbReference type="CDD" id="cd04301">
    <property type="entry name" value="NAT_SF"/>
    <property type="match status" value="1"/>
</dbReference>
<reference evidence="4" key="1">
    <citation type="submission" date="2023-02" db="EMBL/GenBank/DDBJ databases">
        <title>Tahibacter soli sp. nov. isolated from soil.</title>
        <authorList>
            <person name="Baek J.H."/>
            <person name="Lee J.K."/>
            <person name="Choi D.G."/>
            <person name="Jeon C.O."/>
        </authorList>
    </citation>
    <scope>NUCLEOTIDE SEQUENCE</scope>
    <source>
        <strain evidence="4">BL</strain>
    </source>
</reference>
<dbReference type="AlphaFoldDB" id="A0A9X3YIB3"/>
<dbReference type="Proteomes" id="UP001139971">
    <property type="component" value="Unassembled WGS sequence"/>
</dbReference>
<organism evidence="4 5">
    <name type="scientific">Tahibacter soli</name>
    <dbReference type="NCBI Taxonomy" id="2983605"/>
    <lineage>
        <taxon>Bacteria</taxon>
        <taxon>Pseudomonadati</taxon>
        <taxon>Pseudomonadota</taxon>
        <taxon>Gammaproteobacteria</taxon>
        <taxon>Lysobacterales</taxon>
        <taxon>Rhodanobacteraceae</taxon>
        <taxon>Tahibacter</taxon>
    </lineage>
</organism>
<dbReference type="InterPro" id="IPR000182">
    <property type="entry name" value="GNAT_dom"/>
</dbReference>
<evidence type="ECO:0000256" key="1">
    <source>
        <dbReference type="ARBA" id="ARBA00022679"/>
    </source>
</evidence>
<evidence type="ECO:0000256" key="2">
    <source>
        <dbReference type="ARBA" id="ARBA00023315"/>
    </source>
</evidence>
<dbReference type="InterPro" id="IPR050832">
    <property type="entry name" value="Bact_Acetyltransf"/>
</dbReference>
<dbReference type="PANTHER" id="PTHR43877">
    <property type="entry name" value="AMINOALKYLPHOSPHONATE N-ACETYLTRANSFERASE-RELATED-RELATED"/>
    <property type="match status" value="1"/>
</dbReference>
<sequence>MNALTYRWASVADAPELARLNRQLVREGADFGPDDLRFLHDRMRTWLASGAYRAVLFDENGETVAYAVFRESADEIYLAQFLVLRHARRHGVGHAAIERLRRDIWPRGKRLTLDVLVGNRKALDFWHDLGWRDCALTLEIDPRYSTSNDCSATGVDSTTIVPTMPLPGAPWASQ</sequence>
<proteinExistence type="predicted"/>